<gene>
    <name evidence="3" type="ORF">CMV_006004</name>
</gene>
<dbReference type="PANTHER" id="PTHR44259:SF114">
    <property type="entry name" value="OS06G0707300 PROTEIN"/>
    <property type="match status" value="1"/>
</dbReference>
<evidence type="ECO:0000259" key="1">
    <source>
        <dbReference type="Pfam" id="PF00646"/>
    </source>
</evidence>
<dbReference type="EMBL" id="JRKL02000548">
    <property type="protein sequence ID" value="KAF3970306.1"/>
    <property type="molecule type" value="Genomic_DNA"/>
</dbReference>
<dbReference type="Proteomes" id="UP000737018">
    <property type="component" value="Unassembled WGS sequence"/>
</dbReference>
<evidence type="ECO:0000313" key="4">
    <source>
        <dbReference type="Proteomes" id="UP000737018"/>
    </source>
</evidence>
<proteinExistence type="predicted"/>
<dbReference type="Pfam" id="PF00646">
    <property type="entry name" value="F-box"/>
    <property type="match status" value="1"/>
</dbReference>
<reference evidence="3" key="1">
    <citation type="submission" date="2020-03" db="EMBL/GenBank/DDBJ databases">
        <title>Castanea mollissima Vanexum genome sequencing.</title>
        <authorList>
            <person name="Staton M."/>
        </authorList>
    </citation>
    <scope>NUCLEOTIDE SEQUENCE</scope>
    <source>
        <tissue evidence="3">Leaf</tissue>
    </source>
</reference>
<dbReference type="Gene3D" id="1.20.1280.50">
    <property type="match status" value="1"/>
</dbReference>
<dbReference type="AlphaFoldDB" id="A0A8J4RX41"/>
<accession>A0A8J4RX41</accession>
<dbReference type="InterPro" id="IPR005174">
    <property type="entry name" value="KIB1-4_b-propeller"/>
</dbReference>
<feature type="domain" description="KIB1-4 beta-propeller" evidence="2">
    <location>
        <begin position="78"/>
        <end position="381"/>
    </location>
</feature>
<dbReference type="Pfam" id="PF03478">
    <property type="entry name" value="Beta-prop_KIB1-4"/>
    <property type="match status" value="1"/>
</dbReference>
<name>A0A8J4RX41_9ROSI</name>
<dbReference type="OrthoDB" id="600964at2759"/>
<organism evidence="3 4">
    <name type="scientific">Castanea mollissima</name>
    <name type="common">Chinese chestnut</name>
    <dbReference type="NCBI Taxonomy" id="60419"/>
    <lineage>
        <taxon>Eukaryota</taxon>
        <taxon>Viridiplantae</taxon>
        <taxon>Streptophyta</taxon>
        <taxon>Embryophyta</taxon>
        <taxon>Tracheophyta</taxon>
        <taxon>Spermatophyta</taxon>
        <taxon>Magnoliopsida</taxon>
        <taxon>eudicotyledons</taxon>
        <taxon>Gunneridae</taxon>
        <taxon>Pentapetalae</taxon>
        <taxon>rosids</taxon>
        <taxon>fabids</taxon>
        <taxon>Fagales</taxon>
        <taxon>Fagaceae</taxon>
        <taxon>Castanea</taxon>
    </lineage>
</organism>
<comment type="caution">
    <text evidence="3">The sequence shown here is derived from an EMBL/GenBank/DDBJ whole genome shotgun (WGS) entry which is preliminary data.</text>
</comment>
<dbReference type="InterPro" id="IPR001810">
    <property type="entry name" value="F-box_dom"/>
</dbReference>
<evidence type="ECO:0000259" key="2">
    <source>
        <dbReference type="Pfam" id="PF03478"/>
    </source>
</evidence>
<dbReference type="PANTHER" id="PTHR44259">
    <property type="entry name" value="OS07G0183000 PROTEIN-RELATED"/>
    <property type="match status" value="1"/>
</dbReference>
<dbReference type="InterPro" id="IPR050942">
    <property type="entry name" value="F-box_BR-signaling"/>
</dbReference>
<protein>
    <recommendedName>
        <fullName evidence="5">DUF295 domain-containing protein</fullName>
    </recommendedName>
</protein>
<evidence type="ECO:0008006" key="5">
    <source>
        <dbReference type="Google" id="ProtNLM"/>
    </source>
</evidence>
<keyword evidence="4" id="KW-1185">Reference proteome</keyword>
<evidence type="ECO:0000313" key="3">
    <source>
        <dbReference type="EMBL" id="KAF3970306.1"/>
    </source>
</evidence>
<feature type="domain" description="F-box" evidence="1">
    <location>
        <begin position="13"/>
        <end position="48"/>
    </location>
</feature>
<sequence>MNSMEVEEMAVDWTRLPRDILETISKNLTIYTDYLRFQAVCHTWRISVPKIPHHLPPQLPWLMLPLSQQSRSQSHRPFLDLSDHKTHLLNLPEAASHLKRRCGSSHGWLIILDETPTILLLNPLTRAKLNLPPLFTFPNVVTFNYSEIGKEYALRSLSGNIYRRSLKEMRDSFIKKLVLSSSPALNTNFIALAILNQTGDLVFCKNGDQAWTFIHDARFFCEDVIYYNDLFYAVDKSGGIAVCDVHGENSPRVSIIKRFETPRQFGGDMQYLVNSGDDLLLVTRYLDLGYEDGGDPYNSPTVFYKTVQFEVFRMDFSRGPPMWERVWDLGDRMLFVGENSSLSLSASDFRGCLGNCIYYTDDYCESNYDGAFRDYDIGIFNLCDGSIEALPCYHPNSHSQLHWPPLWVSPNPC</sequence>